<protein>
    <submittedName>
        <fullName evidence="1">Uncharacterized protein</fullName>
    </submittedName>
</protein>
<dbReference type="Gene3D" id="3.80.10.10">
    <property type="entry name" value="Ribonuclease Inhibitor"/>
    <property type="match status" value="1"/>
</dbReference>
<reference evidence="1" key="1">
    <citation type="submission" date="2019-11" db="EMBL/GenBank/DDBJ databases">
        <authorList>
            <person name="Liu Y."/>
            <person name="Hou J."/>
            <person name="Li T.-Q."/>
            <person name="Guan C.-H."/>
            <person name="Wu X."/>
            <person name="Wu H.-Z."/>
            <person name="Ling F."/>
            <person name="Zhang R."/>
            <person name="Shi X.-G."/>
            <person name="Ren J.-P."/>
            <person name="Chen E.-F."/>
            <person name="Sun J.-M."/>
        </authorList>
    </citation>
    <scope>NUCLEOTIDE SEQUENCE</scope>
    <source>
        <strain evidence="1">Adult_tree_wgs_1</strain>
        <tissue evidence="1">Leaves</tissue>
    </source>
</reference>
<evidence type="ECO:0000313" key="1">
    <source>
        <dbReference type="EMBL" id="KAF7154792.1"/>
    </source>
</evidence>
<sequence>MVIPETNYANFYVPEDCWELIFNRLEEDVLDLAAVSFGLQAVSLHHKSFEENDSSRELGLNLKRLKALDCWRLHSLTDSDLNAIVDCFPGLEEVTISGYVTDDGVEALASKLKELKKIVF</sequence>
<gene>
    <name evidence="1" type="ORF">RHSIM_Rhsim01G0032500</name>
</gene>
<dbReference type="EMBL" id="WJXA01000001">
    <property type="protein sequence ID" value="KAF7154792.1"/>
    <property type="molecule type" value="Genomic_DNA"/>
</dbReference>
<dbReference type="InterPro" id="IPR032675">
    <property type="entry name" value="LRR_dom_sf"/>
</dbReference>
<keyword evidence="2" id="KW-1185">Reference proteome</keyword>
<dbReference type="SUPFAM" id="SSF52047">
    <property type="entry name" value="RNI-like"/>
    <property type="match status" value="1"/>
</dbReference>
<comment type="caution">
    <text evidence="1">The sequence shown here is derived from an EMBL/GenBank/DDBJ whole genome shotgun (WGS) entry which is preliminary data.</text>
</comment>
<proteinExistence type="predicted"/>
<dbReference type="AlphaFoldDB" id="A0A834HIX7"/>
<name>A0A834HIX7_RHOSS</name>
<organism evidence="1 2">
    <name type="scientific">Rhododendron simsii</name>
    <name type="common">Sims's rhododendron</name>
    <dbReference type="NCBI Taxonomy" id="118357"/>
    <lineage>
        <taxon>Eukaryota</taxon>
        <taxon>Viridiplantae</taxon>
        <taxon>Streptophyta</taxon>
        <taxon>Embryophyta</taxon>
        <taxon>Tracheophyta</taxon>
        <taxon>Spermatophyta</taxon>
        <taxon>Magnoliopsida</taxon>
        <taxon>eudicotyledons</taxon>
        <taxon>Gunneridae</taxon>
        <taxon>Pentapetalae</taxon>
        <taxon>asterids</taxon>
        <taxon>Ericales</taxon>
        <taxon>Ericaceae</taxon>
        <taxon>Ericoideae</taxon>
        <taxon>Rhodoreae</taxon>
        <taxon>Rhododendron</taxon>
    </lineage>
</organism>
<accession>A0A834HIX7</accession>
<evidence type="ECO:0000313" key="2">
    <source>
        <dbReference type="Proteomes" id="UP000626092"/>
    </source>
</evidence>
<dbReference type="Proteomes" id="UP000626092">
    <property type="component" value="Unassembled WGS sequence"/>
</dbReference>